<dbReference type="InterPro" id="IPR036388">
    <property type="entry name" value="WH-like_DNA-bd_sf"/>
</dbReference>
<reference evidence="3" key="1">
    <citation type="journal article" date="2019" name="Int. J. Syst. Evol. Microbiol.">
        <title>The Global Catalogue of Microorganisms (GCM) 10K type strain sequencing project: providing services to taxonomists for standard genome sequencing and annotation.</title>
        <authorList>
            <consortium name="The Broad Institute Genomics Platform"/>
            <consortium name="The Broad Institute Genome Sequencing Center for Infectious Disease"/>
            <person name="Wu L."/>
            <person name="Ma J."/>
        </authorList>
    </citation>
    <scope>NUCLEOTIDE SEQUENCE [LARGE SCALE GENOMIC DNA]</scope>
    <source>
        <strain evidence="3">JCM 31405</strain>
    </source>
</reference>
<gene>
    <name evidence="2" type="ORF">GCM10008960_05500</name>
</gene>
<protein>
    <recommendedName>
        <fullName evidence="1">Bacterial transcriptional activator domain-containing protein</fullName>
    </recommendedName>
</protein>
<dbReference type="InterPro" id="IPR005158">
    <property type="entry name" value="BTAD"/>
</dbReference>
<dbReference type="InterPro" id="IPR051677">
    <property type="entry name" value="AfsR-DnrI-RedD_regulator"/>
</dbReference>
<evidence type="ECO:0000259" key="1">
    <source>
        <dbReference type="Pfam" id="PF03704"/>
    </source>
</evidence>
<dbReference type="SUPFAM" id="SSF46894">
    <property type="entry name" value="C-terminal effector domain of the bipartite response regulators"/>
    <property type="match status" value="1"/>
</dbReference>
<keyword evidence="3" id="KW-1185">Reference proteome</keyword>
<dbReference type="Gene3D" id="1.10.10.10">
    <property type="entry name" value="Winged helix-like DNA-binding domain superfamily/Winged helix DNA-binding domain"/>
    <property type="match status" value="1"/>
</dbReference>
<dbReference type="EMBL" id="BMQN01000001">
    <property type="protein sequence ID" value="GGR81460.1"/>
    <property type="molecule type" value="Genomic_DNA"/>
</dbReference>
<dbReference type="InterPro" id="IPR016032">
    <property type="entry name" value="Sig_transdc_resp-reg_C-effctor"/>
</dbReference>
<evidence type="ECO:0000313" key="3">
    <source>
        <dbReference type="Proteomes" id="UP000644548"/>
    </source>
</evidence>
<name>A0ABQ2S284_9DEIO</name>
<dbReference type="InterPro" id="IPR011990">
    <property type="entry name" value="TPR-like_helical_dom_sf"/>
</dbReference>
<comment type="caution">
    <text evidence="2">The sequence shown here is derived from an EMBL/GenBank/DDBJ whole genome shotgun (WGS) entry which is preliminary data.</text>
</comment>
<proteinExistence type="predicted"/>
<dbReference type="Gene3D" id="1.25.40.10">
    <property type="entry name" value="Tetratricopeptide repeat domain"/>
    <property type="match status" value="1"/>
</dbReference>
<dbReference type="Gene3D" id="3.40.50.300">
    <property type="entry name" value="P-loop containing nucleotide triphosphate hydrolases"/>
    <property type="match status" value="1"/>
</dbReference>
<accession>A0ABQ2S284</accession>
<dbReference type="RefSeq" id="WP_189071607.1">
    <property type="nucleotide sequence ID" value="NZ_BMQN01000001.1"/>
</dbReference>
<dbReference type="SUPFAM" id="SSF48452">
    <property type="entry name" value="TPR-like"/>
    <property type="match status" value="2"/>
</dbReference>
<dbReference type="Proteomes" id="UP000644548">
    <property type="component" value="Unassembled WGS sequence"/>
</dbReference>
<dbReference type="InterPro" id="IPR027417">
    <property type="entry name" value="P-loop_NTPase"/>
</dbReference>
<sequence>MTSSSFPRPGRFEVTRPALLTRLADALNAQVILLAAPSGYGKSSLLAQYARSTPRAAVWCRLTEAHVDPLNVATLIARAAHTYIGAAEHLTSPDPRTPESALIDALAQALLDANVNLDLIVDPVEDDHVARWLIQLALALGEGHRVLISRYSADGLRLARAVADGRAVILDAADLSFTPPETASLLEARGVTLTGETLERLQGWPAGLALAAAGSQRHVSTDDLVRDCLDSLPAELRRALPEAAALDIWCEDDARQIGAQLPPGWLTHVQRAGLPLQPLGAQQFQPHRLLRDLLDQDLRRTPHRWQQLTLAAAALAEERGETRRAARLYAEAQAPEDFLRLAAPLASQFRGRGEHQLTRQLLELVPAEQLPPEQQARLAWAQIETGDSTRGEASLHALRRAGQLPPAGLASLAMLAGRRGDTEDQYRYAREGLNRLTPGEIEPALLWPLVYAALKRGEPDDAQGAAEMFMTWARAQGDQVRLAEAWQLQAVCCRAARDVAGLAAALREARRIYDHLGWAIRAAMISLEEAELAAQSGDLPGTRRALERVPAGLDHGLHLLHARAGLLRAALAWWDADYDAALSALDDAEGHALAGQLRTQQEDVRLRRADTLLSQARRSEAHHVLDGVHPTDPARGAYRALLAALLMPGQPTPALPADPWPDAGLTLRLHALHVRHTPAQATPLQSHPLWPHLPSAERPPLSAPPTVPAPVASAAPRLTITALGDLSVRLDGHAVPIALAKSRELLVWLALHGSGTRDEIVTALWDGSAEERHVEYFRVAVRRLRGALKAALNTDPDPLPYREGRYRLGDHLDVILDARPDQPVPEDPVNLARQAQLFSQPFMPGSEGDWIQELRDRCQLRSAQLGLALAATPGADAPAAFRQVLQVDPWSDAAHQGLIRSLLHAERRAEAEQALRIYAAVLRDEFGTTPPADFLHDVGRRGLT</sequence>
<dbReference type="PANTHER" id="PTHR35807">
    <property type="entry name" value="TRANSCRIPTIONAL REGULATOR REDD-RELATED"/>
    <property type="match status" value="1"/>
</dbReference>
<evidence type="ECO:0000313" key="2">
    <source>
        <dbReference type="EMBL" id="GGR81460.1"/>
    </source>
</evidence>
<feature type="domain" description="Bacterial transcriptional activator" evidence="1">
    <location>
        <begin position="869"/>
        <end position="932"/>
    </location>
</feature>
<dbReference type="Pfam" id="PF03704">
    <property type="entry name" value="BTAD"/>
    <property type="match status" value="1"/>
</dbReference>
<organism evidence="2 3">
    <name type="scientific">Deinococcus sedimenti</name>
    <dbReference type="NCBI Taxonomy" id="1867090"/>
    <lineage>
        <taxon>Bacteria</taxon>
        <taxon>Thermotogati</taxon>
        <taxon>Deinococcota</taxon>
        <taxon>Deinococci</taxon>
        <taxon>Deinococcales</taxon>
        <taxon>Deinococcaceae</taxon>
        <taxon>Deinococcus</taxon>
    </lineage>
</organism>